<dbReference type="EMBL" id="MT143889">
    <property type="protein sequence ID" value="QJB04757.1"/>
    <property type="molecule type" value="Genomic_DNA"/>
</dbReference>
<evidence type="ECO:0000313" key="2">
    <source>
        <dbReference type="EMBL" id="QJB04757.1"/>
    </source>
</evidence>
<name>A0A6M3MAH5_9ZZZZ</name>
<accession>A0A6M3MAH5</accession>
<dbReference type="EMBL" id="MT143697">
    <property type="protein sequence ID" value="QJB00633.1"/>
    <property type="molecule type" value="Genomic_DNA"/>
</dbReference>
<organism evidence="2">
    <name type="scientific">viral metagenome</name>
    <dbReference type="NCBI Taxonomy" id="1070528"/>
    <lineage>
        <taxon>unclassified sequences</taxon>
        <taxon>metagenomes</taxon>
        <taxon>organismal metagenomes</taxon>
    </lineage>
</organism>
<reference evidence="2" key="1">
    <citation type="submission" date="2020-03" db="EMBL/GenBank/DDBJ databases">
        <title>The deep terrestrial virosphere.</title>
        <authorList>
            <person name="Holmfeldt K."/>
            <person name="Nilsson E."/>
            <person name="Simone D."/>
            <person name="Lopez-Fernandez M."/>
            <person name="Wu X."/>
            <person name="de Brujin I."/>
            <person name="Lundin D."/>
            <person name="Andersson A."/>
            <person name="Bertilsson S."/>
            <person name="Dopson M."/>
        </authorList>
    </citation>
    <scope>NUCLEOTIDE SEQUENCE</scope>
    <source>
        <strain evidence="1">MM171A00331</strain>
        <strain evidence="2">MM171B00210</strain>
    </source>
</reference>
<dbReference type="AlphaFoldDB" id="A0A6M3MAH5"/>
<protein>
    <submittedName>
        <fullName evidence="2">Uncharacterized protein</fullName>
    </submittedName>
</protein>
<sequence length="194" mass="22046">MSRTILHFKDGSTLTDREIYPHQISEEQLANITSVERVVAGWHLTILKSELIKGFFIITEAFQSLILKAGKHGPPPKISMQALGCYLEDSDPSVKVLLAMDPRTKQVILESTWVENFRPDGFARALEPPKKLRRNVTRVMDEGIPWTIVNEPPIRRVYGTENGLACLITVNKNLRAKMELRMQGMNCHLIIEPE</sequence>
<evidence type="ECO:0000313" key="1">
    <source>
        <dbReference type="EMBL" id="QJB00633.1"/>
    </source>
</evidence>
<gene>
    <name evidence="1" type="ORF">MM171A00331_0050</name>
    <name evidence="2" type="ORF">MM171B00210_0068</name>
</gene>
<proteinExistence type="predicted"/>